<evidence type="ECO:0000313" key="2">
    <source>
        <dbReference type="EMBL" id="MFC4634277.1"/>
    </source>
</evidence>
<dbReference type="EMBL" id="JBHSFV010000005">
    <property type="protein sequence ID" value="MFC4634277.1"/>
    <property type="molecule type" value="Genomic_DNA"/>
</dbReference>
<dbReference type="GO" id="GO:0008168">
    <property type="term" value="F:methyltransferase activity"/>
    <property type="evidence" value="ECO:0007669"/>
    <property type="project" value="UniProtKB-KW"/>
</dbReference>
<gene>
    <name evidence="2" type="ORF">ACFO3O_10185</name>
</gene>
<name>A0ABV9HVV1_9FLAO</name>
<keyword evidence="3" id="KW-1185">Reference proteome</keyword>
<sequence length="240" mass="27460">MSKQMKSGLYWDQLYRQLNASKIPALWDVEPSRAVKKDFSLFKPYFNTSLHLIDIGCGTGTQTLYLSQHYNNITGIDVSKKAILSTSKPTNQLGLRFEVMDMLDTEACLKLHKKVGDSNIYMRGVLHQIPYIHRTSFVHNLKILLGQLGTIFMIETAPNIRDFISDLVQNHPEIPQTLENTLSSNFPPLGVSKKELLTWFPEEKYEFLSMQETSLKTNILVNSGHFIEIPAIYLLTRPKL</sequence>
<organism evidence="2 3">
    <name type="scientific">Dokdonia ponticola</name>
    <dbReference type="NCBI Taxonomy" id="2041041"/>
    <lineage>
        <taxon>Bacteria</taxon>
        <taxon>Pseudomonadati</taxon>
        <taxon>Bacteroidota</taxon>
        <taxon>Flavobacteriia</taxon>
        <taxon>Flavobacteriales</taxon>
        <taxon>Flavobacteriaceae</taxon>
        <taxon>Dokdonia</taxon>
    </lineage>
</organism>
<dbReference type="CDD" id="cd02440">
    <property type="entry name" value="AdoMet_MTases"/>
    <property type="match status" value="1"/>
</dbReference>
<keyword evidence="2" id="KW-0808">Transferase</keyword>
<comment type="caution">
    <text evidence="2">The sequence shown here is derived from an EMBL/GenBank/DDBJ whole genome shotgun (WGS) entry which is preliminary data.</text>
</comment>
<dbReference type="RefSeq" id="WP_379978501.1">
    <property type="nucleotide sequence ID" value="NZ_JBHSFV010000005.1"/>
</dbReference>
<proteinExistence type="predicted"/>
<dbReference type="Gene3D" id="3.40.50.150">
    <property type="entry name" value="Vaccinia Virus protein VP39"/>
    <property type="match status" value="1"/>
</dbReference>
<dbReference type="InterPro" id="IPR041698">
    <property type="entry name" value="Methyltransf_25"/>
</dbReference>
<dbReference type="InterPro" id="IPR029063">
    <property type="entry name" value="SAM-dependent_MTases_sf"/>
</dbReference>
<keyword evidence="2" id="KW-0489">Methyltransferase</keyword>
<dbReference type="SUPFAM" id="SSF53335">
    <property type="entry name" value="S-adenosyl-L-methionine-dependent methyltransferases"/>
    <property type="match status" value="1"/>
</dbReference>
<dbReference type="Pfam" id="PF13649">
    <property type="entry name" value="Methyltransf_25"/>
    <property type="match status" value="1"/>
</dbReference>
<dbReference type="GO" id="GO:0032259">
    <property type="term" value="P:methylation"/>
    <property type="evidence" value="ECO:0007669"/>
    <property type="project" value="UniProtKB-KW"/>
</dbReference>
<feature type="domain" description="Methyltransferase" evidence="1">
    <location>
        <begin position="53"/>
        <end position="106"/>
    </location>
</feature>
<protein>
    <submittedName>
        <fullName evidence="2">Class I SAM-dependent methyltransferase</fullName>
    </submittedName>
</protein>
<evidence type="ECO:0000313" key="3">
    <source>
        <dbReference type="Proteomes" id="UP001596043"/>
    </source>
</evidence>
<accession>A0ABV9HVV1</accession>
<dbReference type="Proteomes" id="UP001596043">
    <property type="component" value="Unassembled WGS sequence"/>
</dbReference>
<evidence type="ECO:0000259" key="1">
    <source>
        <dbReference type="Pfam" id="PF13649"/>
    </source>
</evidence>
<reference evidence="3" key="1">
    <citation type="journal article" date="2019" name="Int. J. Syst. Evol. Microbiol.">
        <title>The Global Catalogue of Microorganisms (GCM) 10K type strain sequencing project: providing services to taxonomists for standard genome sequencing and annotation.</title>
        <authorList>
            <consortium name="The Broad Institute Genomics Platform"/>
            <consortium name="The Broad Institute Genome Sequencing Center for Infectious Disease"/>
            <person name="Wu L."/>
            <person name="Ma J."/>
        </authorList>
    </citation>
    <scope>NUCLEOTIDE SEQUENCE [LARGE SCALE GENOMIC DNA]</scope>
    <source>
        <strain evidence="3">YJ-61-S</strain>
    </source>
</reference>